<keyword evidence="5" id="KW-0597">Phosphoprotein</keyword>
<dbReference type="SMART" id="SM00387">
    <property type="entry name" value="HATPase_c"/>
    <property type="match status" value="1"/>
</dbReference>
<keyword evidence="8" id="KW-0547">Nucleotide-binding</keyword>
<dbReference type="PANTHER" id="PTHR45528:SF8">
    <property type="entry name" value="HISTIDINE KINASE"/>
    <property type="match status" value="1"/>
</dbReference>
<evidence type="ECO:0000256" key="8">
    <source>
        <dbReference type="ARBA" id="ARBA00022741"/>
    </source>
</evidence>
<dbReference type="Pfam" id="PF00512">
    <property type="entry name" value="HisKA"/>
    <property type="match status" value="1"/>
</dbReference>
<dbReference type="Gene3D" id="6.10.340.10">
    <property type="match status" value="1"/>
</dbReference>
<dbReference type="InterPro" id="IPR036890">
    <property type="entry name" value="HATPase_C_sf"/>
</dbReference>
<dbReference type="SUPFAM" id="SSF47384">
    <property type="entry name" value="Homodimeric domain of signal transducing histidine kinase"/>
    <property type="match status" value="1"/>
</dbReference>
<keyword evidence="10" id="KW-0067">ATP-binding</keyword>
<evidence type="ECO:0000256" key="4">
    <source>
        <dbReference type="ARBA" id="ARBA00022475"/>
    </source>
</evidence>
<dbReference type="Proteomes" id="UP000244184">
    <property type="component" value="Unassembled WGS sequence"/>
</dbReference>
<dbReference type="InterPro" id="IPR050398">
    <property type="entry name" value="HssS/ArlS-like"/>
</dbReference>
<keyword evidence="13 14" id="KW-0472">Membrane</keyword>
<dbReference type="PRINTS" id="PR00344">
    <property type="entry name" value="BCTRLSENSOR"/>
</dbReference>
<keyword evidence="4" id="KW-1003">Cell membrane</keyword>
<evidence type="ECO:0000256" key="5">
    <source>
        <dbReference type="ARBA" id="ARBA00022553"/>
    </source>
</evidence>
<dbReference type="EC" id="2.7.13.3" evidence="3"/>
<dbReference type="CDD" id="cd06225">
    <property type="entry name" value="HAMP"/>
    <property type="match status" value="1"/>
</dbReference>
<dbReference type="InterPro" id="IPR003660">
    <property type="entry name" value="HAMP_dom"/>
</dbReference>
<evidence type="ECO:0000256" key="14">
    <source>
        <dbReference type="SAM" id="Phobius"/>
    </source>
</evidence>
<comment type="subcellular location">
    <subcellularLocation>
        <location evidence="2">Cell membrane</location>
        <topology evidence="2">Multi-pass membrane protein</topology>
    </subcellularLocation>
</comment>
<dbReference type="InterPro" id="IPR003594">
    <property type="entry name" value="HATPase_dom"/>
</dbReference>
<evidence type="ECO:0000256" key="13">
    <source>
        <dbReference type="ARBA" id="ARBA00023136"/>
    </source>
</evidence>
<dbReference type="GO" id="GO:0000155">
    <property type="term" value="F:phosphorelay sensor kinase activity"/>
    <property type="evidence" value="ECO:0007669"/>
    <property type="project" value="InterPro"/>
</dbReference>
<evidence type="ECO:0000313" key="17">
    <source>
        <dbReference type="EMBL" id="PUA35725.1"/>
    </source>
</evidence>
<keyword evidence="9 17" id="KW-0418">Kinase</keyword>
<evidence type="ECO:0000259" key="16">
    <source>
        <dbReference type="PROSITE" id="PS50885"/>
    </source>
</evidence>
<evidence type="ECO:0000313" key="18">
    <source>
        <dbReference type="Proteomes" id="UP000244184"/>
    </source>
</evidence>
<dbReference type="InterPro" id="IPR036097">
    <property type="entry name" value="HisK_dim/P_sf"/>
</dbReference>
<evidence type="ECO:0000256" key="2">
    <source>
        <dbReference type="ARBA" id="ARBA00004651"/>
    </source>
</evidence>
<dbReference type="InterPro" id="IPR004358">
    <property type="entry name" value="Sig_transdc_His_kin-like_C"/>
</dbReference>
<dbReference type="CDD" id="cd00082">
    <property type="entry name" value="HisKA"/>
    <property type="match status" value="1"/>
</dbReference>
<sequence>MSRLRLLKRPFSVTLRVKLMLTFVGCLVLSTLTSTLLEWGYQEIQPNDSDNYDSIRRTVNERLDNLDKKWTALSAIDSDERTAASLVEQAGQGGKLRAYVSDESGRVLFRSSEASESRLSLYELLMSAKQANNRQPGAAYTAVLPAQYRGQAVYLIVSSKLVPQPGNAYETNEVWFKFLLFIALFVLFFYALTWRKMRQIRYINRGLNEIAHGELSVRLATNSRDELGLVAANINSMAEQLARQQEKERRLEKSKMDLITNVSHDLRTPLTSVIGYLNLLMNPAQTNAPERERYLTSAYNKANQLKKLIDDLFEYTRLSGGEAKLERREIDIHHLLEQLVSEFEPIAEQRQIAIECRLPQAPLYVVADAEKLVRALDNLLMNAVKYSVAPGRVTVTLSAYPKRAAIEFENEGRPITKVQEELLFERFYKADESRRGDSLPDGAGLGLAIAHNIAELHEGRLAFRHEQGRFVFRLELPLNE</sequence>
<proteinExistence type="predicted"/>
<dbReference type="SUPFAM" id="SSF158472">
    <property type="entry name" value="HAMP domain-like"/>
    <property type="match status" value="1"/>
</dbReference>
<dbReference type="PROSITE" id="PS50109">
    <property type="entry name" value="HIS_KIN"/>
    <property type="match status" value="1"/>
</dbReference>
<evidence type="ECO:0000256" key="9">
    <source>
        <dbReference type="ARBA" id="ARBA00022777"/>
    </source>
</evidence>
<evidence type="ECO:0000256" key="11">
    <source>
        <dbReference type="ARBA" id="ARBA00022989"/>
    </source>
</evidence>
<evidence type="ECO:0000256" key="1">
    <source>
        <dbReference type="ARBA" id="ARBA00000085"/>
    </source>
</evidence>
<dbReference type="InterPro" id="IPR005467">
    <property type="entry name" value="His_kinase_dom"/>
</dbReference>
<name>A0A2T6FV38_9BACL</name>
<dbReference type="Pfam" id="PF02518">
    <property type="entry name" value="HATPase_c"/>
    <property type="match status" value="1"/>
</dbReference>
<dbReference type="EMBL" id="PYHP01000078">
    <property type="protein sequence ID" value="PUA35725.1"/>
    <property type="molecule type" value="Genomic_DNA"/>
</dbReference>
<dbReference type="SMART" id="SM00388">
    <property type="entry name" value="HisKA"/>
    <property type="match status" value="1"/>
</dbReference>
<evidence type="ECO:0000256" key="10">
    <source>
        <dbReference type="ARBA" id="ARBA00022840"/>
    </source>
</evidence>
<evidence type="ECO:0000259" key="15">
    <source>
        <dbReference type="PROSITE" id="PS50109"/>
    </source>
</evidence>
<organism evidence="17 18">
    <name type="scientific">Paenibacillus elgii</name>
    <dbReference type="NCBI Taxonomy" id="189691"/>
    <lineage>
        <taxon>Bacteria</taxon>
        <taxon>Bacillati</taxon>
        <taxon>Bacillota</taxon>
        <taxon>Bacilli</taxon>
        <taxon>Bacillales</taxon>
        <taxon>Paenibacillaceae</taxon>
        <taxon>Paenibacillus</taxon>
    </lineage>
</organism>
<dbReference type="GO" id="GO:0005886">
    <property type="term" value="C:plasma membrane"/>
    <property type="evidence" value="ECO:0007669"/>
    <property type="project" value="UniProtKB-SubCell"/>
</dbReference>
<keyword evidence="6" id="KW-0808">Transferase</keyword>
<keyword evidence="11 14" id="KW-1133">Transmembrane helix</keyword>
<dbReference type="PANTHER" id="PTHR45528">
    <property type="entry name" value="SENSOR HISTIDINE KINASE CPXA"/>
    <property type="match status" value="1"/>
</dbReference>
<feature type="domain" description="HAMP" evidence="16">
    <location>
        <begin position="194"/>
        <end position="246"/>
    </location>
</feature>
<keyword evidence="12" id="KW-0902">Two-component regulatory system</keyword>
<protein>
    <recommendedName>
        <fullName evidence="3">histidine kinase</fullName>
        <ecNumber evidence="3">2.7.13.3</ecNumber>
    </recommendedName>
</protein>
<comment type="caution">
    <text evidence="17">The sequence shown here is derived from an EMBL/GenBank/DDBJ whole genome shotgun (WGS) entry which is preliminary data.</text>
</comment>
<dbReference type="Pfam" id="PF00672">
    <property type="entry name" value="HAMP"/>
    <property type="match status" value="1"/>
</dbReference>
<dbReference type="PROSITE" id="PS50885">
    <property type="entry name" value="HAMP"/>
    <property type="match status" value="1"/>
</dbReference>
<dbReference type="SUPFAM" id="SSF55874">
    <property type="entry name" value="ATPase domain of HSP90 chaperone/DNA topoisomerase II/histidine kinase"/>
    <property type="match status" value="1"/>
</dbReference>
<accession>A0A2T6FV38</accession>
<dbReference type="SMART" id="SM00304">
    <property type="entry name" value="HAMP"/>
    <property type="match status" value="1"/>
</dbReference>
<feature type="transmembrane region" description="Helical" evidence="14">
    <location>
        <begin position="174"/>
        <end position="192"/>
    </location>
</feature>
<evidence type="ECO:0000256" key="12">
    <source>
        <dbReference type="ARBA" id="ARBA00023012"/>
    </source>
</evidence>
<dbReference type="InterPro" id="IPR003661">
    <property type="entry name" value="HisK_dim/P_dom"/>
</dbReference>
<dbReference type="FunFam" id="1.10.287.130:FF:000008">
    <property type="entry name" value="Two-component sensor histidine kinase"/>
    <property type="match status" value="1"/>
</dbReference>
<dbReference type="Gene3D" id="1.10.287.130">
    <property type="match status" value="1"/>
</dbReference>
<comment type="catalytic activity">
    <reaction evidence="1">
        <text>ATP + protein L-histidine = ADP + protein N-phospho-L-histidine.</text>
        <dbReference type="EC" id="2.7.13.3"/>
    </reaction>
</comment>
<feature type="domain" description="Histidine kinase" evidence="15">
    <location>
        <begin position="261"/>
        <end position="480"/>
    </location>
</feature>
<evidence type="ECO:0000256" key="7">
    <source>
        <dbReference type="ARBA" id="ARBA00022692"/>
    </source>
</evidence>
<reference evidence="17 18" key="1">
    <citation type="submission" date="2018-03" db="EMBL/GenBank/DDBJ databases">
        <title>Genome sequence of Paenibacillus elgii strain AC13 an antimicrobial compound producing bacteria.</title>
        <authorList>
            <person name="Kurokawa A.S."/>
            <person name="Araujo J.F."/>
            <person name="Costa R.A."/>
            <person name="Ortega D.B."/>
            <person name="Pires A.S."/>
            <person name="Pappas G.J.Jr."/>
            <person name="Franco O.L."/>
            <person name="Barreto C."/>
            <person name="Magalhaes B.S."/>
            <person name="Kruger R.H."/>
        </authorList>
    </citation>
    <scope>NUCLEOTIDE SEQUENCE [LARGE SCALE GENOMIC DNA]</scope>
    <source>
        <strain evidence="17 18">AC13</strain>
    </source>
</reference>
<dbReference type="RefSeq" id="WP_108534346.1">
    <property type="nucleotide sequence ID" value="NZ_PYHP01000078.1"/>
</dbReference>
<evidence type="ECO:0000256" key="6">
    <source>
        <dbReference type="ARBA" id="ARBA00022679"/>
    </source>
</evidence>
<dbReference type="Gene3D" id="3.30.565.10">
    <property type="entry name" value="Histidine kinase-like ATPase, C-terminal domain"/>
    <property type="match status" value="1"/>
</dbReference>
<keyword evidence="7 14" id="KW-0812">Transmembrane</keyword>
<evidence type="ECO:0000256" key="3">
    <source>
        <dbReference type="ARBA" id="ARBA00012438"/>
    </source>
</evidence>
<dbReference type="AlphaFoldDB" id="A0A2T6FV38"/>
<dbReference type="GO" id="GO:0005524">
    <property type="term" value="F:ATP binding"/>
    <property type="evidence" value="ECO:0007669"/>
    <property type="project" value="UniProtKB-KW"/>
</dbReference>
<gene>
    <name evidence="17" type="ORF">C8Z91_29080</name>
</gene>